<gene>
    <name evidence="2" type="ORF">CAMSH0001_2031</name>
</gene>
<comment type="caution">
    <text evidence="2">The sequence shown here is derived from an EMBL/GenBank/DDBJ whole genome shotgun (WGS) entry which is preliminary data.</text>
</comment>
<keyword evidence="1" id="KW-1133">Transmembrane helix</keyword>
<keyword evidence="3" id="KW-1185">Reference proteome</keyword>
<evidence type="ECO:0000313" key="2">
    <source>
        <dbReference type="EMBL" id="EET80315.1"/>
    </source>
</evidence>
<protein>
    <submittedName>
        <fullName evidence="2">Uncharacterized protein</fullName>
    </submittedName>
</protein>
<name>C6RED9_9BACT</name>
<sequence length="47" mass="5320">MIVSVFWLIFYPFFGLILQILGKKTADLKANLKFSGADQARTRSNLS</sequence>
<proteinExistence type="predicted"/>
<dbReference type="AlphaFoldDB" id="C6RED9"/>
<dbReference type="eggNOG" id="ENOG5030T1I">
    <property type="taxonomic scope" value="Bacteria"/>
</dbReference>
<organism evidence="2 3">
    <name type="scientific">Campylobacter showae RM3277</name>
    <dbReference type="NCBI Taxonomy" id="553219"/>
    <lineage>
        <taxon>Bacteria</taxon>
        <taxon>Pseudomonadati</taxon>
        <taxon>Campylobacterota</taxon>
        <taxon>Epsilonproteobacteria</taxon>
        <taxon>Campylobacterales</taxon>
        <taxon>Campylobacteraceae</taxon>
        <taxon>Campylobacter</taxon>
    </lineage>
</organism>
<accession>C6RED9</accession>
<feature type="transmembrane region" description="Helical" evidence="1">
    <location>
        <begin position="6"/>
        <end position="22"/>
    </location>
</feature>
<dbReference type="EMBL" id="ACVQ01000013">
    <property type="protein sequence ID" value="EET80315.1"/>
    <property type="molecule type" value="Genomic_DNA"/>
</dbReference>
<evidence type="ECO:0000256" key="1">
    <source>
        <dbReference type="SAM" id="Phobius"/>
    </source>
</evidence>
<evidence type="ECO:0000313" key="3">
    <source>
        <dbReference type="Proteomes" id="UP000003107"/>
    </source>
</evidence>
<keyword evidence="1" id="KW-0472">Membrane</keyword>
<dbReference type="Proteomes" id="UP000003107">
    <property type="component" value="Unassembled WGS sequence"/>
</dbReference>
<reference evidence="2 3" key="1">
    <citation type="submission" date="2009-07" db="EMBL/GenBank/DDBJ databases">
        <authorList>
            <person name="Madupu R."/>
            <person name="Sebastian Y."/>
            <person name="Durkin A.S."/>
            <person name="Torralba M."/>
            <person name="Methe B."/>
            <person name="Sutton G.G."/>
            <person name="Strausberg R.L."/>
            <person name="Nelson K.E."/>
        </authorList>
    </citation>
    <scope>NUCLEOTIDE SEQUENCE [LARGE SCALE GENOMIC DNA]</scope>
    <source>
        <strain evidence="2 3">RM3277</strain>
    </source>
</reference>
<keyword evidence="1" id="KW-0812">Transmembrane</keyword>